<sequence length="128" mass="14303">MMQPLDHLELIVALAMAVLGGFWLWRESSVSVGSNRLKDFDLVRVLKRTDTELALLGNFKNDNDKKPAVLVIQTAAMDSGTLDHLLAGMSLHEILVNDIYSTFQGDVARDVKPYKVMKSDRASTIDKR</sequence>
<evidence type="ECO:0000313" key="2">
    <source>
        <dbReference type="Proteomes" id="UP001165121"/>
    </source>
</evidence>
<gene>
    <name evidence="1" type="ORF">Pfra01_001561100</name>
</gene>
<dbReference type="Proteomes" id="UP001165121">
    <property type="component" value="Unassembled WGS sequence"/>
</dbReference>
<dbReference type="GO" id="GO:0000290">
    <property type="term" value="P:deadenylation-dependent decapping of nuclear-transcribed mRNA"/>
    <property type="evidence" value="ECO:0007669"/>
    <property type="project" value="InterPro"/>
</dbReference>
<proteinExistence type="predicted"/>
<name>A0A9W6XS29_9STRA</name>
<evidence type="ECO:0000313" key="1">
    <source>
        <dbReference type="EMBL" id="GMF44604.1"/>
    </source>
</evidence>
<organism evidence="1 2">
    <name type="scientific">Phytophthora fragariaefolia</name>
    <dbReference type="NCBI Taxonomy" id="1490495"/>
    <lineage>
        <taxon>Eukaryota</taxon>
        <taxon>Sar</taxon>
        <taxon>Stramenopiles</taxon>
        <taxon>Oomycota</taxon>
        <taxon>Peronosporomycetes</taxon>
        <taxon>Peronosporales</taxon>
        <taxon>Peronosporaceae</taxon>
        <taxon>Phytophthora</taxon>
    </lineage>
</organism>
<dbReference type="EMBL" id="BSXT01001716">
    <property type="protein sequence ID" value="GMF44604.1"/>
    <property type="molecule type" value="Genomic_DNA"/>
</dbReference>
<dbReference type="GO" id="GO:0016787">
    <property type="term" value="F:hydrolase activity"/>
    <property type="evidence" value="ECO:0007669"/>
    <property type="project" value="InterPro"/>
</dbReference>
<reference evidence="1" key="1">
    <citation type="submission" date="2023-04" db="EMBL/GenBank/DDBJ databases">
        <title>Phytophthora fragariaefolia NBRC 109709.</title>
        <authorList>
            <person name="Ichikawa N."/>
            <person name="Sato H."/>
            <person name="Tonouchi N."/>
        </authorList>
    </citation>
    <scope>NUCLEOTIDE SEQUENCE</scope>
    <source>
        <strain evidence="1">NBRC 109709</strain>
    </source>
</reference>
<dbReference type="OrthoDB" id="10264956at2759"/>
<dbReference type="SUPFAM" id="SSF102860">
    <property type="entry name" value="mRNA decapping enzyme DcpS N-terminal domain"/>
    <property type="match status" value="1"/>
</dbReference>
<dbReference type="InterPro" id="IPR011145">
    <property type="entry name" value="Scavenger_mRNA_decap_enz_N"/>
</dbReference>
<comment type="caution">
    <text evidence="1">The sequence shown here is derived from an EMBL/GenBank/DDBJ whole genome shotgun (WGS) entry which is preliminary data.</text>
</comment>
<dbReference type="AlphaFoldDB" id="A0A9W6XS29"/>
<dbReference type="Gene3D" id="3.30.200.40">
    <property type="entry name" value="Scavenger mRNA decapping enzyme, N-terminal domain"/>
    <property type="match status" value="1"/>
</dbReference>
<protein>
    <submittedName>
        <fullName evidence="1">Unnamed protein product</fullName>
    </submittedName>
</protein>
<accession>A0A9W6XS29</accession>
<keyword evidence="2" id="KW-1185">Reference proteome</keyword>